<sequence>MEKLGTETNRLCQLYPDKLGFTQALIQSSELAKDVAGAEALLEQHQEHKGEIEARTDSLKQTAETGQRLLLEEDIDEADEICHDFSSLLQSYLDPTNIHCKLQKHGKCEQELRANRNRLDEIKATGQELIQSGHYANEHIQERIDAIGHQTREFHDTGHFNGPLIGKKFDALRARFETLREPLQRRKQKLAESLLGHQLLRIGMDSREGANRGVDQPWP</sequence>
<dbReference type="EMBL" id="JBICBT010000453">
    <property type="protein sequence ID" value="KAL3113192.1"/>
    <property type="molecule type" value="Genomic_DNA"/>
</dbReference>
<gene>
    <name evidence="2" type="ORF">niasHT_018111</name>
</gene>
<dbReference type="Proteomes" id="UP001620626">
    <property type="component" value="Unassembled WGS sequence"/>
</dbReference>
<dbReference type="AlphaFoldDB" id="A0ABD2LD89"/>
<protein>
    <submittedName>
        <fullName evidence="2">Uncharacterized protein</fullName>
    </submittedName>
</protein>
<dbReference type="Pfam" id="PF00435">
    <property type="entry name" value="Spectrin"/>
    <property type="match status" value="2"/>
</dbReference>
<dbReference type="PANTHER" id="PTHR11915">
    <property type="entry name" value="SPECTRIN/FILAMIN RELATED CYTOSKELETAL PROTEIN"/>
    <property type="match status" value="1"/>
</dbReference>
<evidence type="ECO:0000313" key="2">
    <source>
        <dbReference type="EMBL" id="KAL3113192.1"/>
    </source>
</evidence>
<dbReference type="SUPFAM" id="SSF46966">
    <property type="entry name" value="Spectrin repeat"/>
    <property type="match status" value="3"/>
</dbReference>
<reference evidence="2 3" key="1">
    <citation type="submission" date="2024-10" db="EMBL/GenBank/DDBJ databases">
        <authorList>
            <person name="Kim D."/>
        </authorList>
    </citation>
    <scope>NUCLEOTIDE SEQUENCE [LARGE SCALE GENOMIC DNA]</scope>
    <source>
        <strain evidence="2">BH-2024</strain>
    </source>
</reference>
<dbReference type="InterPro" id="IPR002017">
    <property type="entry name" value="Spectrin_repeat"/>
</dbReference>
<keyword evidence="3" id="KW-1185">Reference proteome</keyword>
<dbReference type="Gene3D" id="1.20.58.60">
    <property type="match status" value="2"/>
</dbReference>
<keyword evidence="1" id="KW-0677">Repeat</keyword>
<evidence type="ECO:0000313" key="3">
    <source>
        <dbReference type="Proteomes" id="UP001620626"/>
    </source>
</evidence>
<dbReference type="InterPro" id="IPR018159">
    <property type="entry name" value="Spectrin/alpha-actinin"/>
</dbReference>
<comment type="caution">
    <text evidence="2">The sequence shown here is derived from an EMBL/GenBank/DDBJ whole genome shotgun (WGS) entry which is preliminary data.</text>
</comment>
<proteinExistence type="predicted"/>
<evidence type="ECO:0000256" key="1">
    <source>
        <dbReference type="ARBA" id="ARBA00022737"/>
    </source>
</evidence>
<organism evidence="2 3">
    <name type="scientific">Heterodera trifolii</name>
    <dbReference type="NCBI Taxonomy" id="157864"/>
    <lineage>
        <taxon>Eukaryota</taxon>
        <taxon>Metazoa</taxon>
        <taxon>Ecdysozoa</taxon>
        <taxon>Nematoda</taxon>
        <taxon>Chromadorea</taxon>
        <taxon>Rhabditida</taxon>
        <taxon>Tylenchina</taxon>
        <taxon>Tylenchomorpha</taxon>
        <taxon>Tylenchoidea</taxon>
        <taxon>Heteroderidae</taxon>
        <taxon>Heteroderinae</taxon>
        <taxon>Heterodera</taxon>
    </lineage>
</organism>
<accession>A0ABD2LD89</accession>
<name>A0ABD2LD89_9BILA</name>
<dbReference type="SMART" id="SM00150">
    <property type="entry name" value="SPEC"/>
    <property type="match status" value="1"/>
</dbReference>